<accession>A0A2T0ZTH2</accession>
<organism evidence="1 2">
    <name type="scientific">Antricoccus suffuscus</name>
    <dbReference type="NCBI Taxonomy" id="1629062"/>
    <lineage>
        <taxon>Bacteria</taxon>
        <taxon>Bacillati</taxon>
        <taxon>Actinomycetota</taxon>
        <taxon>Actinomycetes</taxon>
        <taxon>Geodermatophilales</taxon>
        <taxon>Antricoccaceae</taxon>
        <taxon>Antricoccus</taxon>
    </lineage>
</organism>
<dbReference type="OrthoDB" id="3532716at2"/>
<dbReference type="RefSeq" id="WP_106350380.1">
    <property type="nucleotide sequence ID" value="NZ_PVUE01000018.1"/>
</dbReference>
<protein>
    <submittedName>
        <fullName evidence="1">Uncharacterized protein</fullName>
    </submittedName>
</protein>
<evidence type="ECO:0000313" key="1">
    <source>
        <dbReference type="EMBL" id="PRZ39651.1"/>
    </source>
</evidence>
<proteinExistence type="predicted"/>
<reference evidence="1 2" key="1">
    <citation type="submission" date="2018-03" db="EMBL/GenBank/DDBJ databases">
        <title>Genomic Encyclopedia of Archaeal and Bacterial Type Strains, Phase II (KMG-II): from individual species to whole genera.</title>
        <authorList>
            <person name="Goeker M."/>
        </authorList>
    </citation>
    <scope>NUCLEOTIDE SEQUENCE [LARGE SCALE GENOMIC DNA]</scope>
    <source>
        <strain evidence="1 2">DSM 100065</strain>
    </source>
</reference>
<dbReference type="Proteomes" id="UP000237752">
    <property type="component" value="Unassembled WGS sequence"/>
</dbReference>
<sequence>MAAVNSDTVADSLRAWARGNYALEAAAEMVIRAASGRYADPGQPWITAKHQSGGGDRYMLDVDAITDQNIGALSGGEQRVLRIVASLAGGAPVRLDDVAGLDRGTLDLALAAIAHAGGSHEHSDVAVDPDGGDFAVMRLGSLHPWPTGSTPPRWPTGSPS</sequence>
<dbReference type="AlphaFoldDB" id="A0A2T0ZTH2"/>
<evidence type="ECO:0000313" key="2">
    <source>
        <dbReference type="Proteomes" id="UP000237752"/>
    </source>
</evidence>
<gene>
    <name evidence="1" type="ORF">CLV47_11815</name>
</gene>
<keyword evidence="2" id="KW-1185">Reference proteome</keyword>
<dbReference type="EMBL" id="PVUE01000018">
    <property type="protein sequence ID" value="PRZ39651.1"/>
    <property type="molecule type" value="Genomic_DNA"/>
</dbReference>
<comment type="caution">
    <text evidence="1">The sequence shown here is derived from an EMBL/GenBank/DDBJ whole genome shotgun (WGS) entry which is preliminary data.</text>
</comment>
<name>A0A2T0ZTH2_9ACTN</name>